<dbReference type="HOGENOM" id="CLU_2705531_0_0_1"/>
<dbReference type="SUPFAM" id="SSF102705">
    <property type="entry name" value="NIF3 (NGG1p interacting factor 3)-like"/>
    <property type="match status" value="1"/>
</dbReference>
<evidence type="ECO:0000256" key="1">
    <source>
        <dbReference type="ARBA" id="ARBA00020998"/>
    </source>
</evidence>
<evidence type="ECO:0000313" key="3">
    <source>
        <dbReference type="Proteomes" id="UP000053647"/>
    </source>
</evidence>
<dbReference type="InterPro" id="IPR036069">
    <property type="entry name" value="DUF34/NIF3_sf"/>
</dbReference>
<proteinExistence type="predicted"/>
<sequence>LDHFITKHPQELGKIDDYEQCAFITPGIGQFKPGPTANPIFGTVRTWKQVEEDGRVELVVNDQGAKVEFSNAI</sequence>
<dbReference type="EMBL" id="KN819336">
    <property type="protein sequence ID" value="KIJ15674.1"/>
    <property type="molecule type" value="Genomic_DNA"/>
</dbReference>
<reference evidence="2 3" key="1">
    <citation type="submission" date="2014-06" db="EMBL/GenBank/DDBJ databases">
        <authorList>
            <consortium name="DOE Joint Genome Institute"/>
            <person name="Kuo A."/>
            <person name="Kohler A."/>
            <person name="Nagy L.G."/>
            <person name="Floudas D."/>
            <person name="Copeland A."/>
            <person name="Barry K.W."/>
            <person name="Cichocki N."/>
            <person name="Veneault-Fourrey C."/>
            <person name="LaButti K."/>
            <person name="Lindquist E.A."/>
            <person name="Lipzen A."/>
            <person name="Lundell T."/>
            <person name="Morin E."/>
            <person name="Murat C."/>
            <person name="Sun H."/>
            <person name="Tunlid A."/>
            <person name="Henrissat B."/>
            <person name="Grigoriev I.V."/>
            <person name="Hibbett D.S."/>
            <person name="Martin F."/>
            <person name="Nordberg H.P."/>
            <person name="Cantor M.N."/>
            <person name="Hua S.X."/>
        </authorList>
    </citation>
    <scope>NUCLEOTIDE SEQUENCE [LARGE SCALE GENOMIC DNA]</scope>
    <source>
        <strain evidence="2 3">ATCC 200175</strain>
    </source>
</reference>
<dbReference type="AlphaFoldDB" id="A0A0C9SZY0"/>
<dbReference type="InterPro" id="IPR015867">
    <property type="entry name" value="N-reg_PII/ATP_PRibTrfase_C"/>
</dbReference>
<dbReference type="Gene3D" id="3.30.70.120">
    <property type="match status" value="1"/>
</dbReference>
<dbReference type="OrthoDB" id="15981at2759"/>
<protein>
    <recommendedName>
        <fullName evidence="1">ATP phosphoribosyltransferase</fullName>
    </recommendedName>
</protein>
<dbReference type="Proteomes" id="UP000053647">
    <property type="component" value="Unassembled WGS sequence"/>
</dbReference>
<gene>
    <name evidence="2" type="ORF">PAXINDRAFT_76965</name>
</gene>
<evidence type="ECO:0000313" key="2">
    <source>
        <dbReference type="EMBL" id="KIJ15674.1"/>
    </source>
</evidence>
<organism evidence="2 3">
    <name type="scientific">Paxillus involutus ATCC 200175</name>
    <dbReference type="NCBI Taxonomy" id="664439"/>
    <lineage>
        <taxon>Eukaryota</taxon>
        <taxon>Fungi</taxon>
        <taxon>Dikarya</taxon>
        <taxon>Basidiomycota</taxon>
        <taxon>Agaricomycotina</taxon>
        <taxon>Agaricomycetes</taxon>
        <taxon>Agaricomycetidae</taxon>
        <taxon>Boletales</taxon>
        <taxon>Paxilineae</taxon>
        <taxon>Paxillaceae</taxon>
        <taxon>Paxillus</taxon>
    </lineage>
</organism>
<feature type="non-terminal residue" evidence="2">
    <location>
        <position position="1"/>
    </location>
</feature>
<keyword evidence="3" id="KW-1185">Reference proteome</keyword>
<reference evidence="3" key="2">
    <citation type="submission" date="2015-01" db="EMBL/GenBank/DDBJ databases">
        <title>Evolutionary Origins and Diversification of the Mycorrhizal Mutualists.</title>
        <authorList>
            <consortium name="DOE Joint Genome Institute"/>
            <consortium name="Mycorrhizal Genomics Consortium"/>
            <person name="Kohler A."/>
            <person name="Kuo A."/>
            <person name="Nagy L.G."/>
            <person name="Floudas D."/>
            <person name="Copeland A."/>
            <person name="Barry K.W."/>
            <person name="Cichocki N."/>
            <person name="Veneault-Fourrey C."/>
            <person name="LaButti K."/>
            <person name="Lindquist E.A."/>
            <person name="Lipzen A."/>
            <person name="Lundell T."/>
            <person name="Morin E."/>
            <person name="Murat C."/>
            <person name="Riley R."/>
            <person name="Ohm R."/>
            <person name="Sun H."/>
            <person name="Tunlid A."/>
            <person name="Henrissat B."/>
            <person name="Grigoriev I.V."/>
            <person name="Hibbett D.S."/>
            <person name="Martin F."/>
        </authorList>
    </citation>
    <scope>NUCLEOTIDE SEQUENCE [LARGE SCALE GENOMIC DNA]</scope>
    <source>
        <strain evidence="3">ATCC 200175</strain>
    </source>
</reference>
<accession>A0A0C9SZY0</accession>
<name>A0A0C9SZY0_PAXIN</name>